<dbReference type="PROSITE" id="PS00455">
    <property type="entry name" value="AMP_BINDING"/>
    <property type="match status" value="1"/>
</dbReference>
<keyword evidence="5 9" id="KW-0028">Amino-acid biosynthesis</keyword>
<dbReference type="Gene3D" id="3.30.300.30">
    <property type="match status" value="1"/>
</dbReference>
<protein>
    <recommendedName>
        <fullName evidence="9">3-phosphoshikimate 1-carboxyvinyltransferase</fullName>
        <ecNumber evidence="9">2.5.1.19</ecNumber>
    </recommendedName>
    <alternativeName>
        <fullName evidence="9">5-enolpyruvylshikimate-3-phosphate synthase</fullName>
        <shortName evidence="9">EPSP synthase</shortName>
        <shortName evidence="9">EPSPS</shortName>
    </alternativeName>
</protein>
<dbReference type="GO" id="GO:0008652">
    <property type="term" value="P:amino acid biosynthetic process"/>
    <property type="evidence" value="ECO:0007669"/>
    <property type="project" value="UniProtKB-KW"/>
</dbReference>
<evidence type="ECO:0000259" key="12">
    <source>
        <dbReference type="Pfam" id="PF00501"/>
    </source>
</evidence>
<dbReference type="NCBIfam" id="TIGR01356">
    <property type="entry name" value="aroA"/>
    <property type="match status" value="1"/>
</dbReference>
<dbReference type="PANTHER" id="PTHR43201:SF5">
    <property type="entry name" value="MEDIUM-CHAIN ACYL-COA LIGASE ACSF2, MITOCHONDRIAL"/>
    <property type="match status" value="1"/>
</dbReference>
<dbReference type="Pfam" id="PF00275">
    <property type="entry name" value="EPSP_synthase"/>
    <property type="match status" value="1"/>
</dbReference>
<dbReference type="AlphaFoldDB" id="A0A942SZ51"/>
<dbReference type="GO" id="GO:0006631">
    <property type="term" value="P:fatty acid metabolic process"/>
    <property type="evidence" value="ECO:0007669"/>
    <property type="project" value="TreeGrafter"/>
</dbReference>
<feature type="binding site" evidence="9">
    <location>
        <position position="384"/>
    </location>
    <ligand>
        <name>phosphoenolpyruvate</name>
        <dbReference type="ChEBI" id="CHEBI:58702"/>
    </ligand>
</feature>
<dbReference type="GO" id="GO:0005737">
    <property type="term" value="C:cytoplasm"/>
    <property type="evidence" value="ECO:0007669"/>
    <property type="project" value="UniProtKB-SubCell"/>
</dbReference>
<organism evidence="14">
    <name type="scientific">Neobacillus citreus</name>
    <dbReference type="NCBI Taxonomy" id="2833578"/>
    <lineage>
        <taxon>Bacteria</taxon>
        <taxon>Bacillati</taxon>
        <taxon>Bacillota</taxon>
        <taxon>Bacilli</taxon>
        <taxon>Bacillales</taxon>
        <taxon>Bacillaceae</taxon>
        <taxon>Neobacillus</taxon>
    </lineage>
</organism>
<evidence type="ECO:0000259" key="11">
    <source>
        <dbReference type="Pfam" id="PF00275"/>
    </source>
</evidence>
<evidence type="ECO:0000256" key="2">
    <source>
        <dbReference type="ARBA" id="ARBA00006432"/>
    </source>
</evidence>
<feature type="binding site" evidence="9">
    <location>
        <position position="427"/>
    </location>
    <ligand>
        <name>phosphoenolpyruvate</name>
        <dbReference type="ChEBI" id="CHEBI:58702"/>
    </ligand>
</feature>
<keyword evidence="6 9" id="KW-0808">Transferase</keyword>
<feature type="binding site" evidence="9">
    <location>
        <position position="201"/>
    </location>
    <ligand>
        <name>3-phosphoshikimate</name>
        <dbReference type="ChEBI" id="CHEBI:145989"/>
    </ligand>
</feature>
<dbReference type="InterPro" id="IPR045851">
    <property type="entry name" value="AMP-bd_C_sf"/>
</dbReference>
<dbReference type="GO" id="GO:0009073">
    <property type="term" value="P:aromatic amino acid family biosynthetic process"/>
    <property type="evidence" value="ECO:0007669"/>
    <property type="project" value="UniProtKB-KW"/>
</dbReference>
<evidence type="ECO:0000256" key="3">
    <source>
        <dbReference type="ARBA" id="ARBA00009948"/>
    </source>
</evidence>
<feature type="binding site" evidence="9">
    <location>
        <position position="380"/>
    </location>
    <ligand>
        <name>3-phosphoshikimate</name>
        <dbReference type="ChEBI" id="CHEBI:145989"/>
    </ligand>
</feature>
<keyword evidence="9" id="KW-0963">Cytoplasm</keyword>
<dbReference type="Gene3D" id="3.65.10.10">
    <property type="entry name" value="Enolpyruvate transferase domain"/>
    <property type="match status" value="2"/>
</dbReference>
<dbReference type="GO" id="GO:0031956">
    <property type="term" value="F:medium-chain fatty acid-CoA ligase activity"/>
    <property type="evidence" value="ECO:0007669"/>
    <property type="project" value="TreeGrafter"/>
</dbReference>
<dbReference type="InterPro" id="IPR001986">
    <property type="entry name" value="Enolpyruvate_Tfrase_dom"/>
</dbReference>
<comment type="catalytic activity">
    <reaction evidence="8">
        <text>3-phosphoshikimate + phosphoenolpyruvate = 5-O-(1-carboxyvinyl)-3-phosphoshikimate + phosphate</text>
        <dbReference type="Rhea" id="RHEA:21256"/>
        <dbReference type="ChEBI" id="CHEBI:43474"/>
        <dbReference type="ChEBI" id="CHEBI:57701"/>
        <dbReference type="ChEBI" id="CHEBI:58702"/>
        <dbReference type="ChEBI" id="CHEBI:145989"/>
        <dbReference type="EC" id="2.5.1.19"/>
    </reaction>
    <physiologicalReaction direction="left-to-right" evidence="8">
        <dbReference type="Rhea" id="RHEA:21257"/>
    </physiologicalReaction>
</comment>
<dbReference type="Pfam" id="PF13193">
    <property type="entry name" value="AMP-binding_C"/>
    <property type="match status" value="1"/>
</dbReference>
<comment type="caution">
    <text evidence="14">The sequence shown here is derived from an EMBL/GenBank/DDBJ whole genome shotgun (WGS) entry which is preliminary data.</text>
</comment>
<feature type="binding site" evidence="9">
    <location>
        <position position="48"/>
    </location>
    <ligand>
        <name>phosphoenolpyruvate</name>
        <dbReference type="ChEBI" id="CHEBI:58702"/>
    </ligand>
</feature>
<keyword evidence="4" id="KW-0436">Ligase</keyword>
<feature type="compositionally biased region" description="Low complexity" evidence="10">
    <location>
        <begin position="504"/>
        <end position="515"/>
    </location>
</feature>
<evidence type="ECO:0000256" key="8">
    <source>
        <dbReference type="ARBA" id="ARBA00044633"/>
    </source>
</evidence>
<evidence type="ECO:0000259" key="13">
    <source>
        <dbReference type="Pfam" id="PF13193"/>
    </source>
</evidence>
<comment type="subunit">
    <text evidence="9">Monomer.</text>
</comment>
<dbReference type="GO" id="GO:0009423">
    <property type="term" value="P:chorismate biosynthetic process"/>
    <property type="evidence" value="ECO:0007669"/>
    <property type="project" value="UniProtKB-UniRule"/>
</dbReference>
<evidence type="ECO:0000256" key="9">
    <source>
        <dbReference type="HAMAP-Rule" id="MF_00210"/>
    </source>
</evidence>
<dbReference type="HAMAP" id="MF_00210">
    <property type="entry name" value="EPSP_synth"/>
    <property type="match status" value="1"/>
</dbReference>
<name>A0A942SZ51_9BACI</name>
<keyword evidence="7 9" id="KW-0057">Aromatic amino acid biosynthesis</keyword>
<feature type="domain" description="AMP-dependent synthetase/ligase" evidence="12">
    <location>
        <begin position="543"/>
        <end position="936"/>
    </location>
</feature>
<proteinExistence type="inferred from homology"/>
<dbReference type="Gene3D" id="3.40.50.12780">
    <property type="entry name" value="N-terminal domain of ligase-like"/>
    <property type="match status" value="1"/>
</dbReference>
<feature type="binding site" evidence="9">
    <location>
        <position position="202"/>
    </location>
    <ligand>
        <name>phosphoenolpyruvate</name>
        <dbReference type="ChEBI" id="CHEBI:58702"/>
    </ligand>
</feature>
<evidence type="ECO:0000256" key="4">
    <source>
        <dbReference type="ARBA" id="ARBA00022598"/>
    </source>
</evidence>
<feature type="domain" description="AMP-binding enzyme C-terminal" evidence="13">
    <location>
        <begin position="987"/>
        <end position="1064"/>
    </location>
</feature>
<feature type="binding site" evidence="9">
    <location>
        <position position="129"/>
    </location>
    <ligand>
        <name>phosphoenolpyruvate</name>
        <dbReference type="ChEBI" id="CHEBI:58702"/>
    </ligand>
</feature>
<feature type="domain" description="Enolpyruvate transferase" evidence="11">
    <location>
        <begin position="35"/>
        <end position="462"/>
    </location>
</feature>
<feature type="binding site" evidence="9">
    <location>
        <position position="202"/>
    </location>
    <ligand>
        <name>3-phosphoshikimate</name>
        <dbReference type="ChEBI" id="CHEBI:145989"/>
    </ligand>
</feature>
<evidence type="ECO:0000256" key="1">
    <source>
        <dbReference type="ARBA" id="ARBA00004811"/>
    </source>
</evidence>
<feature type="binding site" evidence="9">
    <location>
        <position position="53"/>
    </location>
    <ligand>
        <name>3-phosphoshikimate</name>
        <dbReference type="ChEBI" id="CHEBI:145989"/>
    </ligand>
</feature>
<feature type="active site" description="Proton acceptor" evidence="9">
    <location>
        <position position="353"/>
    </location>
</feature>
<dbReference type="InterPro" id="IPR036968">
    <property type="entry name" value="Enolpyruvate_Tfrase_sf"/>
</dbReference>
<comment type="similarity">
    <text evidence="3 9">Belongs to the EPSP synthase family.</text>
</comment>
<dbReference type="InterPro" id="IPR020845">
    <property type="entry name" value="AMP-binding_CS"/>
</dbReference>
<sequence>MIVWFLPHHQYRSGTTVEVLNREEVRMQLVVRGTSAPLVGELDIPVSKYHAHRALVLASLAKGTSIVSGISATRQVEWTIGTLRALGVDIKRRGDEYHVTGLGGRYEATDVVDHGSRGADGLLNMGSSGTTLYFMTGLASLADRPMTLTGMKYFQRRPIKALLTSLTQMGIELEATNDCPPVTVQPRRPRGGDVTIAGTLSQWISGLLLVAPFAEQETRVHVTGGRLNEQPYVELTVRMMRQFGLAVEVSDDWLEYRIPANQQATPHDYVIPPDIGSAAFGIAAAGIRESNLLLRGMTAFTTAETDHPESEFLDLATAMGVPMRIDEETGFVRIEHDGSPLRPLDIDCQPIPDLLPVLSTMATFAEGTTRLWNVAHIRLKESDRVAAMLQLNRMGGHAEQGADELRVTGVRPGELHGSPMSSFNDHRVLMSLAVAASKAEGVSALTYPRAYRISYPTFLEAMNSVGLDMEVGDAMQARVDRDDRRDAADRSTAAATERTDLGTDDSATSGTTAASPALAGVDADPLVLSEKVRALSESDPNGLAVVEVGGAAPVETTWRELQDEADKVSALLLELGVRRGESVAMQLPNWREFVSITLGAIQIGAVATPIMPVFGPRETTMTLARSRARIVFLPNVFRKRRPALELLDVIDEAKAQDRRLALEHVIVLRAEARGNADTPTNQPPLPADAMDRVAASDWHWRYYDNALDAVHADVDQIRSHAPGPDDVCQLLFTSGTTGEPKGVQHPHRTLGLATAMHVAQSGLTKDDRIYIPSPLAHQTGFLYGMLLAFRLGAPQVIQPVWDGRVALDQAFGVAKASFVQCATPFLTDLVDLVEAGAPAPESLRVFVPTGAAVPRALAQRASTVLGSAILGAFGTSETCLGALSSPTDDPADAYGHDGRALPGIRIRIVDDEGHEVPADTEGNFELHSPTMFDGYLDRPDLTDDVFTEDGWYKTGDLAKVDEKGFLSITGRVKDVINRGGEKIPVVEIENLLYQHPLVTDVAIVAMPDERLGERACAFVVPAAGAERLTFDTMQQYLDNAGVSKYYWPERLEYTEELPRNAVGKVQKNVLRDQAAALVATSATKEN</sequence>
<dbReference type="GO" id="GO:0003866">
    <property type="term" value="F:3-phosphoshikimate 1-carboxyvinyltransferase activity"/>
    <property type="evidence" value="ECO:0007669"/>
    <property type="project" value="UniProtKB-UniRule"/>
</dbReference>
<feature type="binding site" evidence="9">
    <location>
        <position position="48"/>
    </location>
    <ligand>
        <name>3-phosphoshikimate</name>
        <dbReference type="ChEBI" id="CHEBI:145989"/>
    </ligand>
</feature>
<evidence type="ECO:0000256" key="5">
    <source>
        <dbReference type="ARBA" id="ARBA00022605"/>
    </source>
</evidence>
<dbReference type="InterPro" id="IPR000873">
    <property type="entry name" value="AMP-dep_synth/lig_dom"/>
</dbReference>
<reference evidence="14" key="1">
    <citation type="submission" date="2021-05" db="EMBL/GenBank/DDBJ databases">
        <title>Novel Bacillus species.</title>
        <authorList>
            <person name="Liu G."/>
        </authorList>
    </citation>
    <scope>NUCLEOTIDE SEQUENCE</scope>
    <source>
        <strain evidence="14">FJAT-50051</strain>
    </source>
</reference>
<accession>A0A942SZ51</accession>
<dbReference type="FunFam" id="3.30.300.30:FF:000008">
    <property type="entry name" value="2,3-dihydroxybenzoate-AMP ligase"/>
    <property type="match status" value="1"/>
</dbReference>
<evidence type="ECO:0000256" key="10">
    <source>
        <dbReference type="SAM" id="MobiDB-lite"/>
    </source>
</evidence>
<dbReference type="Pfam" id="PF00501">
    <property type="entry name" value="AMP-binding"/>
    <property type="match status" value="1"/>
</dbReference>
<feature type="binding site" evidence="9">
    <location>
        <position position="157"/>
    </location>
    <ligand>
        <name>phosphoenolpyruvate</name>
        <dbReference type="ChEBI" id="CHEBI:58702"/>
    </ligand>
</feature>
<dbReference type="InterPro" id="IPR013792">
    <property type="entry name" value="RNA3'P_cycl/enolpyr_Trfase_a/b"/>
</dbReference>
<evidence type="ECO:0000256" key="7">
    <source>
        <dbReference type="ARBA" id="ARBA00023141"/>
    </source>
</evidence>
<dbReference type="InterPro" id="IPR042099">
    <property type="entry name" value="ANL_N_sf"/>
</dbReference>
<feature type="compositionally biased region" description="Basic and acidic residues" evidence="10">
    <location>
        <begin position="478"/>
        <end position="489"/>
    </location>
</feature>
<feature type="region of interest" description="Disordered" evidence="10">
    <location>
        <begin position="478"/>
        <end position="515"/>
    </location>
</feature>
<evidence type="ECO:0000256" key="6">
    <source>
        <dbReference type="ARBA" id="ARBA00022679"/>
    </source>
</evidence>
<gene>
    <name evidence="9 14" type="primary">aroA</name>
    <name evidence="14" type="ORF">KHB02_16595</name>
</gene>
<dbReference type="InterPro" id="IPR006264">
    <property type="entry name" value="EPSP_synthase"/>
</dbReference>
<comment type="similarity">
    <text evidence="2">Belongs to the ATP-dependent AMP-binding enzyme family.</text>
</comment>
<comment type="caution">
    <text evidence="9">Lacks conserved residue(s) required for the propagation of feature annotation.</text>
</comment>
<comment type="subcellular location">
    <subcellularLocation>
        <location evidence="9">Cytoplasm</location>
    </subcellularLocation>
</comment>
<dbReference type="EC" id="2.5.1.19" evidence="9"/>
<feature type="binding site" evidence="9">
    <location>
        <position position="353"/>
    </location>
    <ligand>
        <name>3-phosphoshikimate</name>
        <dbReference type="ChEBI" id="CHEBI:145989"/>
    </ligand>
</feature>
<comment type="function">
    <text evidence="9">Catalyzes the transfer of the enolpyruvyl moiety of phosphoenolpyruvate (PEP) to the 5-hydroxyl of shikimate-3-phosphate (S3P) to produce enolpyruvyl shikimate-3-phosphate and inorganic phosphate.</text>
</comment>
<dbReference type="SUPFAM" id="SSF55205">
    <property type="entry name" value="EPT/RTPC-like"/>
    <property type="match status" value="1"/>
</dbReference>
<dbReference type="EMBL" id="JAGYPE010000003">
    <property type="protein sequence ID" value="MBS4183012.1"/>
    <property type="molecule type" value="Genomic_DNA"/>
</dbReference>
<dbReference type="SUPFAM" id="SSF56801">
    <property type="entry name" value="Acetyl-CoA synthetase-like"/>
    <property type="match status" value="1"/>
</dbReference>
<comment type="pathway">
    <text evidence="1 9">Metabolic intermediate biosynthesis; chorismate biosynthesis; chorismate from D-erythrose 4-phosphate and phosphoenolpyruvate: step 6/7.</text>
</comment>
<dbReference type="PANTHER" id="PTHR43201">
    <property type="entry name" value="ACYL-COA SYNTHETASE"/>
    <property type="match status" value="1"/>
</dbReference>
<evidence type="ECO:0000313" key="14">
    <source>
        <dbReference type="EMBL" id="MBS4183012.1"/>
    </source>
</evidence>
<dbReference type="InterPro" id="IPR025110">
    <property type="entry name" value="AMP-bd_C"/>
</dbReference>
<dbReference type="CDD" id="cd01556">
    <property type="entry name" value="EPSP_synthase"/>
    <property type="match status" value="1"/>
</dbReference>